<feature type="compositionally biased region" description="Low complexity" evidence="1">
    <location>
        <begin position="57"/>
        <end position="76"/>
    </location>
</feature>
<dbReference type="EMBL" id="JAPZBQ010000001">
    <property type="protein sequence ID" value="KAJ5352591.1"/>
    <property type="molecule type" value="Genomic_DNA"/>
</dbReference>
<dbReference type="AlphaFoldDB" id="A0A9W9R2Q7"/>
<reference evidence="2" key="1">
    <citation type="submission" date="2022-12" db="EMBL/GenBank/DDBJ databases">
        <authorList>
            <person name="Petersen C."/>
        </authorList>
    </citation>
    <scope>NUCLEOTIDE SEQUENCE</scope>
    <source>
        <strain evidence="2">IBT 35673</strain>
    </source>
</reference>
<comment type="caution">
    <text evidence="2">The sequence shown here is derived from an EMBL/GenBank/DDBJ whole genome shotgun (WGS) entry which is preliminary data.</text>
</comment>
<organism evidence="2 3">
    <name type="scientific">Penicillium brevicompactum</name>
    <dbReference type="NCBI Taxonomy" id="5074"/>
    <lineage>
        <taxon>Eukaryota</taxon>
        <taxon>Fungi</taxon>
        <taxon>Dikarya</taxon>
        <taxon>Ascomycota</taxon>
        <taxon>Pezizomycotina</taxon>
        <taxon>Eurotiomycetes</taxon>
        <taxon>Eurotiomycetidae</taxon>
        <taxon>Eurotiales</taxon>
        <taxon>Aspergillaceae</taxon>
        <taxon>Penicillium</taxon>
    </lineage>
</organism>
<accession>A0A9W9R2Q7</accession>
<proteinExistence type="predicted"/>
<sequence>MTTWASKSLFISHFSGTDDAVSRKNVPRIWQIPEKQCEVNKADTGLSQVKMGHWVGSNPPTSFSSSSSTSNPDQSN</sequence>
<dbReference type="Proteomes" id="UP001147695">
    <property type="component" value="Unassembled WGS sequence"/>
</dbReference>
<evidence type="ECO:0000256" key="1">
    <source>
        <dbReference type="SAM" id="MobiDB-lite"/>
    </source>
</evidence>
<feature type="region of interest" description="Disordered" evidence="1">
    <location>
        <begin position="51"/>
        <end position="76"/>
    </location>
</feature>
<reference evidence="2" key="2">
    <citation type="journal article" date="2023" name="IMA Fungus">
        <title>Comparative genomic study of the Penicillium genus elucidates a diverse pangenome and 15 lateral gene transfer events.</title>
        <authorList>
            <person name="Petersen C."/>
            <person name="Sorensen T."/>
            <person name="Nielsen M.R."/>
            <person name="Sondergaard T.E."/>
            <person name="Sorensen J.L."/>
            <person name="Fitzpatrick D.A."/>
            <person name="Frisvad J.C."/>
            <person name="Nielsen K.L."/>
        </authorList>
    </citation>
    <scope>NUCLEOTIDE SEQUENCE</scope>
    <source>
        <strain evidence="2">IBT 35673</strain>
    </source>
</reference>
<name>A0A9W9R2Q7_PENBR</name>
<evidence type="ECO:0000313" key="2">
    <source>
        <dbReference type="EMBL" id="KAJ5352591.1"/>
    </source>
</evidence>
<protein>
    <submittedName>
        <fullName evidence="2">Uncharacterized protein</fullName>
    </submittedName>
</protein>
<gene>
    <name evidence="2" type="ORF">N7452_001565</name>
</gene>
<evidence type="ECO:0000313" key="3">
    <source>
        <dbReference type="Proteomes" id="UP001147695"/>
    </source>
</evidence>